<dbReference type="SUPFAM" id="SSF46894">
    <property type="entry name" value="C-terminal effector domain of the bipartite response regulators"/>
    <property type="match status" value="1"/>
</dbReference>
<keyword evidence="2" id="KW-0902">Two-component regulatory system</keyword>
<dbReference type="SUPFAM" id="SSF52172">
    <property type="entry name" value="CheY-like"/>
    <property type="match status" value="1"/>
</dbReference>
<dbReference type="AlphaFoldDB" id="A0A5Z3BRU5"/>
<dbReference type="Gene3D" id="1.10.10.10">
    <property type="entry name" value="Winged helix-like DNA-binding domain superfamily/Winged helix DNA-binding domain"/>
    <property type="match status" value="1"/>
</dbReference>
<dbReference type="InterPro" id="IPR036388">
    <property type="entry name" value="WH-like_DNA-bd_sf"/>
</dbReference>
<protein>
    <submittedName>
        <fullName evidence="10">Response regulator transcription factor</fullName>
    </submittedName>
</protein>
<dbReference type="InterPro" id="IPR001789">
    <property type="entry name" value="Sig_transdc_resp-reg_receiver"/>
</dbReference>
<dbReference type="GO" id="GO:0005829">
    <property type="term" value="C:cytosol"/>
    <property type="evidence" value="ECO:0007669"/>
    <property type="project" value="TreeGrafter"/>
</dbReference>
<keyword evidence="5" id="KW-0804">Transcription</keyword>
<gene>
    <name evidence="10" type="ORF">F2A58_23175</name>
</gene>
<evidence type="ECO:0000256" key="4">
    <source>
        <dbReference type="ARBA" id="ARBA00023125"/>
    </source>
</evidence>
<evidence type="ECO:0000256" key="5">
    <source>
        <dbReference type="ARBA" id="ARBA00023163"/>
    </source>
</evidence>
<evidence type="ECO:0000259" key="9">
    <source>
        <dbReference type="PROSITE" id="PS51755"/>
    </source>
</evidence>
<dbReference type="Pfam" id="PF00486">
    <property type="entry name" value="Trans_reg_C"/>
    <property type="match status" value="1"/>
</dbReference>
<dbReference type="GO" id="GO:0000976">
    <property type="term" value="F:transcription cis-regulatory region binding"/>
    <property type="evidence" value="ECO:0007669"/>
    <property type="project" value="TreeGrafter"/>
</dbReference>
<dbReference type="PANTHER" id="PTHR48111:SF1">
    <property type="entry name" value="TWO-COMPONENT RESPONSE REGULATOR ORR33"/>
    <property type="match status" value="1"/>
</dbReference>
<evidence type="ECO:0000313" key="10">
    <source>
        <dbReference type="EMBL" id="ECR6698049.1"/>
    </source>
</evidence>
<feature type="domain" description="OmpR/PhoB-type" evidence="9">
    <location>
        <begin position="79"/>
        <end position="173"/>
    </location>
</feature>
<comment type="caution">
    <text evidence="6">Lacks conserved residue(s) required for the propagation of feature annotation.</text>
</comment>
<dbReference type="GO" id="GO:0032993">
    <property type="term" value="C:protein-DNA complex"/>
    <property type="evidence" value="ECO:0007669"/>
    <property type="project" value="TreeGrafter"/>
</dbReference>
<dbReference type="InterPro" id="IPR016032">
    <property type="entry name" value="Sig_transdc_resp-reg_C-effctor"/>
</dbReference>
<evidence type="ECO:0000259" key="8">
    <source>
        <dbReference type="PROSITE" id="PS50110"/>
    </source>
</evidence>
<dbReference type="CDD" id="cd00383">
    <property type="entry name" value="trans_reg_C"/>
    <property type="match status" value="1"/>
</dbReference>
<accession>A0A5Z3BRU5</accession>
<evidence type="ECO:0000256" key="1">
    <source>
        <dbReference type="ARBA" id="ARBA00022553"/>
    </source>
</evidence>
<evidence type="ECO:0000256" key="7">
    <source>
        <dbReference type="PROSITE-ProRule" id="PRU01091"/>
    </source>
</evidence>
<feature type="DNA-binding region" description="OmpR/PhoB-type" evidence="7">
    <location>
        <begin position="79"/>
        <end position="173"/>
    </location>
</feature>
<name>A0A5Z3BRU5_SALER</name>
<dbReference type="PROSITE" id="PS50110">
    <property type="entry name" value="RESPONSE_REGULATORY"/>
    <property type="match status" value="1"/>
</dbReference>
<keyword evidence="3" id="KW-0805">Transcription regulation</keyword>
<dbReference type="PANTHER" id="PTHR48111">
    <property type="entry name" value="REGULATOR OF RPOS"/>
    <property type="match status" value="1"/>
</dbReference>
<evidence type="ECO:0000256" key="2">
    <source>
        <dbReference type="ARBA" id="ARBA00023012"/>
    </source>
</evidence>
<feature type="domain" description="Response regulatory" evidence="8">
    <location>
        <begin position="1"/>
        <end position="71"/>
    </location>
</feature>
<organism evidence="10">
    <name type="scientific">Salmonella enterica</name>
    <name type="common">Salmonella choleraesuis</name>
    <dbReference type="NCBI Taxonomy" id="28901"/>
    <lineage>
        <taxon>Bacteria</taxon>
        <taxon>Pseudomonadati</taxon>
        <taxon>Pseudomonadota</taxon>
        <taxon>Gammaproteobacteria</taxon>
        <taxon>Enterobacterales</taxon>
        <taxon>Enterobacteriaceae</taxon>
        <taxon>Salmonella</taxon>
    </lineage>
</organism>
<dbReference type="PROSITE" id="PS51755">
    <property type="entry name" value="OMPR_PHOB"/>
    <property type="match status" value="1"/>
</dbReference>
<dbReference type="GO" id="GO:0000156">
    <property type="term" value="F:phosphorelay response regulator activity"/>
    <property type="evidence" value="ECO:0007669"/>
    <property type="project" value="TreeGrafter"/>
</dbReference>
<comment type="caution">
    <text evidence="10">The sequence shown here is derived from an EMBL/GenBank/DDBJ whole genome shotgun (WGS) entry which is preliminary data.</text>
</comment>
<proteinExistence type="predicted"/>
<reference evidence="10" key="1">
    <citation type="submission" date="2019-09" db="EMBL/GenBank/DDBJ databases">
        <authorList>
            <consortium name="PulseNet: The National Subtyping Network for Foodborne Disease Surveillance"/>
            <person name="Tarr C.L."/>
            <person name="Trees E."/>
            <person name="Katz L.S."/>
            <person name="Carleton-Romer H.A."/>
            <person name="Stroika S."/>
            <person name="Kucerova Z."/>
            <person name="Roache K.F."/>
            <person name="Sabol A.L."/>
            <person name="Besser J."/>
            <person name="Gerner-Smidt P."/>
        </authorList>
    </citation>
    <scope>NUCLEOTIDE SEQUENCE</scope>
    <source>
        <strain evidence="10">PNUSAS096589</strain>
    </source>
</reference>
<dbReference type="Gene3D" id="3.40.50.2300">
    <property type="match status" value="1"/>
</dbReference>
<sequence>MSYGAVVYMTETRDVTVLKRWRKSGLIAPVIVISRLSAVSVRVAFLNAGADDWLPLPAAAEEVSARLRAILRRNYSLSDVVLRYDELVFDPTIRTVTYQGSQVKLTPKEMTILELFLLNHRRLLTRQYLEDHLSTWQRDINSNIIEVHISNLRRKLGGNIIQTVRGQGYRLREP</sequence>
<dbReference type="InterPro" id="IPR001867">
    <property type="entry name" value="OmpR/PhoB-type_DNA-bd"/>
</dbReference>
<dbReference type="InterPro" id="IPR039420">
    <property type="entry name" value="WalR-like"/>
</dbReference>
<evidence type="ECO:0000256" key="3">
    <source>
        <dbReference type="ARBA" id="ARBA00023015"/>
    </source>
</evidence>
<keyword evidence="4 7" id="KW-0238">DNA-binding</keyword>
<evidence type="ECO:0000256" key="6">
    <source>
        <dbReference type="PROSITE-ProRule" id="PRU00169"/>
    </source>
</evidence>
<dbReference type="SMART" id="SM00862">
    <property type="entry name" value="Trans_reg_C"/>
    <property type="match status" value="1"/>
</dbReference>
<dbReference type="EMBL" id="AAKGZA010000043">
    <property type="protein sequence ID" value="ECR6698049.1"/>
    <property type="molecule type" value="Genomic_DNA"/>
</dbReference>
<dbReference type="GO" id="GO:0006355">
    <property type="term" value="P:regulation of DNA-templated transcription"/>
    <property type="evidence" value="ECO:0007669"/>
    <property type="project" value="InterPro"/>
</dbReference>
<keyword evidence="1" id="KW-0597">Phosphoprotein</keyword>
<dbReference type="InterPro" id="IPR011006">
    <property type="entry name" value="CheY-like_superfamily"/>
</dbReference>